<sequence length="129" mass="15020">MGKKYRNDSDVRLIPYYQYDPEIHEIDTRYLPQSPQVEYDYDPQQEVPAHFEAPQGDYRFVPVPVPVPGGRPRRRRRRRRPPFYGPVPFPAPVPVPIPAPIPTPYPYPYYGGYPYGGGGYPYGGYPYKR</sequence>
<accession>A0ABT3X7Q5</accession>
<feature type="compositionally biased region" description="Basic residues" evidence="1">
    <location>
        <begin position="71"/>
        <end position="81"/>
    </location>
</feature>
<evidence type="ECO:0000256" key="1">
    <source>
        <dbReference type="SAM" id="MobiDB-lite"/>
    </source>
</evidence>
<keyword evidence="3" id="KW-1185">Reference proteome</keyword>
<feature type="region of interest" description="Disordered" evidence="1">
    <location>
        <begin position="62"/>
        <end position="84"/>
    </location>
</feature>
<dbReference type="EMBL" id="JAPMLT010000011">
    <property type="protein sequence ID" value="MCX7571630.1"/>
    <property type="molecule type" value="Genomic_DNA"/>
</dbReference>
<organism evidence="2 3">
    <name type="scientific">Tumebacillus lacus</name>
    <dbReference type="NCBI Taxonomy" id="2995335"/>
    <lineage>
        <taxon>Bacteria</taxon>
        <taxon>Bacillati</taxon>
        <taxon>Bacillota</taxon>
        <taxon>Bacilli</taxon>
        <taxon>Bacillales</taxon>
        <taxon>Alicyclobacillaceae</taxon>
        <taxon>Tumebacillus</taxon>
    </lineage>
</organism>
<dbReference type="RefSeq" id="WP_267152871.1">
    <property type="nucleotide sequence ID" value="NZ_JAPMLT010000011.1"/>
</dbReference>
<reference evidence="2 3" key="1">
    <citation type="submission" date="2022-11" db="EMBL/GenBank/DDBJ databases">
        <title>Study of microbial diversity in lake waters.</title>
        <authorList>
            <person name="Zhang J."/>
        </authorList>
    </citation>
    <scope>NUCLEOTIDE SEQUENCE [LARGE SCALE GENOMIC DNA]</scope>
    <source>
        <strain evidence="2 3">DT12</strain>
    </source>
</reference>
<gene>
    <name evidence="2" type="ORF">OS242_16925</name>
</gene>
<proteinExistence type="predicted"/>
<evidence type="ECO:0000313" key="2">
    <source>
        <dbReference type="EMBL" id="MCX7571630.1"/>
    </source>
</evidence>
<evidence type="ECO:0008006" key="4">
    <source>
        <dbReference type="Google" id="ProtNLM"/>
    </source>
</evidence>
<name>A0ABT3X7Q5_9BACL</name>
<protein>
    <recommendedName>
        <fullName evidence="4">Spore coat protein</fullName>
    </recommendedName>
</protein>
<evidence type="ECO:0000313" key="3">
    <source>
        <dbReference type="Proteomes" id="UP001208017"/>
    </source>
</evidence>
<dbReference type="Proteomes" id="UP001208017">
    <property type="component" value="Unassembled WGS sequence"/>
</dbReference>
<comment type="caution">
    <text evidence="2">The sequence shown here is derived from an EMBL/GenBank/DDBJ whole genome shotgun (WGS) entry which is preliminary data.</text>
</comment>